<dbReference type="InParanoid" id="A0A078ANG3"/>
<dbReference type="EMBL" id="CCKQ01012267">
    <property type="protein sequence ID" value="CDW83875.1"/>
    <property type="molecule type" value="Genomic_DNA"/>
</dbReference>
<reference evidence="1 2" key="1">
    <citation type="submission" date="2014-06" db="EMBL/GenBank/DDBJ databases">
        <authorList>
            <person name="Swart Estienne"/>
        </authorList>
    </citation>
    <scope>NUCLEOTIDE SEQUENCE [LARGE SCALE GENOMIC DNA]</scope>
    <source>
        <strain evidence="1 2">130c</strain>
    </source>
</reference>
<name>A0A078ANG3_STYLE</name>
<protein>
    <submittedName>
        <fullName evidence="1">Uncharacterized protein</fullName>
    </submittedName>
</protein>
<sequence>MLTNYGSFQGSYHSHKISVFQPRSTQNAGIFQKAKVSNDWRTTNNTHLSIYRNNLHHINWISPQREETVEVLGKSINQDQKSQNSSHSQQKFSKFKQLQILNETMSRISTIDALNNNILVKRINVDNNLAQNKSPQPNQNYAIVSPNRYQSLQQSIQVFPNIALKQYVNDCLEPIQGYQVEAFRLVKSKMNQVLRKEDLQDLHTKTLKTKLNKLIKLRETSDFKVRQRDVAQQLEELSPNYNNLERFEQDFNVANTKRMKNNHSSRKSQINQRDSKLQMKNINNQESQAKIVVLPSVQTLQPETELQQWTFRQSHQNTNRISIHLNKNKPDPNTEQEDEQTVGDYDQDHIINFNQHYNNLDQDKFFHYNQFGQSQYNNNEDTLSDLKSQEFIVNQNRSYNKSPTPVLFEAFKDDIQEQVINNQQFRNTMYIRDQKSFKTCEDSTLPIKTLRTINIHDKRDNKMTAKGFSDLARQSIYFNKYPKSKLEDQRGNQTLDELIKLDDNADIQINNDKVQKRKEASIIASKF</sequence>
<dbReference type="Proteomes" id="UP000039865">
    <property type="component" value="Unassembled WGS sequence"/>
</dbReference>
<proteinExistence type="predicted"/>
<gene>
    <name evidence="1" type="primary">Contig19519.g20690</name>
    <name evidence="1" type="ORF">STYLEM_12927</name>
</gene>
<keyword evidence="2" id="KW-1185">Reference proteome</keyword>
<accession>A0A078ANG3</accession>
<organism evidence="1 2">
    <name type="scientific">Stylonychia lemnae</name>
    <name type="common">Ciliate</name>
    <dbReference type="NCBI Taxonomy" id="5949"/>
    <lineage>
        <taxon>Eukaryota</taxon>
        <taxon>Sar</taxon>
        <taxon>Alveolata</taxon>
        <taxon>Ciliophora</taxon>
        <taxon>Intramacronucleata</taxon>
        <taxon>Spirotrichea</taxon>
        <taxon>Stichotrichia</taxon>
        <taxon>Sporadotrichida</taxon>
        <taxon>Oxytrichidae</taxon>
        <taxon>Stylonychinae</taxon>
        <taxon>Stylonychia</taxon>
    </lineage>
</organism>
<evidence type="ECO:0000313" key="2">
    <source>
        <dbReference type="Proteomes" id="UP000039865"/>
    </source>
</evidence>
<dbReference type="AlphaFoldDB" id="A0A078ANG3"/>
<evidence type="ECO:0000313" key="1">
    <source>
        <dbReference type="EMBL" id="CDW83875.1"/>
    </source>
</evidence>